<evidence type="ECO:0000256" key="3">
    <source>
        <dbReference type="PROSITE-ProRule" id="PRU00339"/>
    </source>
</evidence>
<evidence type="ECO:0000256" key="1">
    <source>
        <dbReference type="ARBA" id="ARBA00007626"/>
    </source>
</evidence>
<keyword evidence="6" id="KW-1185">Reference proteome</keyword>
<dbReference type="PROSITE" id="PS51375">
    <property type="entry name" value="PPR"/>
    <property type="match status" value="2"/>
</dbReference>
<comment type="caution">
    <text evidence="5">The sequence shown here is derived from an EMBL/GenBank/DDBJ whole genome shotgun (WGS) entry which is preliminary data.</text>
</comment>
<dbReference type="Proteomes" id="UP001370490">
    <property type="component" value="Unassembled WGS sequence"/>
</dbReference>
<evidence type="ECO:0000256" key="2">
    <source>
        <dbReference type="ARBA" id="ARBA00022737"/>
    </source>
</evidence>
<feature type="repeat" description="PPR" evidence="4">
    <location>
        <begin position="353"/>
        <end position="387"/>
    </location>
</feature>
<dbReference type="PANTHER" id="PTHR45717:SF57">
    <property type="entry name" value="PENTACOTRIPEPTIDE-REPEAT REGION OF PRORP DOMAIN-CONTAINING PROTEIN"/>
    <property type="match status" value="1"/>
</dbReference>
<sequence>MKLARVVAHKLWRPSSICRSKACHNLIFFKPISNPSGVSKVESLYKRISPIGDPNVSIVPILDQWVKEGNTVEEEQLRSIVKEYRHYRRYRHALEISEWMCNKRYIPPSQADVAQHLSLIYKVYGLQLAEEYFCNTPKALKGYIVYAALLECYVREKSVEKAEALMEEIRDMGTPRMPAIFNSMMNLYYQTGNYGKLDDVMHEMEVRGIPSDSYAYGIRLSAYADASDVQGIDKIVAMVHADAANMDYGFFAVAAGGYLKVGQADKAVKMLRNLEGMLEKARKRNNAFDFLIRYYSQIGMKDEVYRVWNLYKAKEQIYNTGYRGMIGSLLKLDDFEGANRIFEEWESARLSGDIRIPNMLVNAFSKKGLLEEAEIIIKKALARGVKLSASTWFYLATGYLKRDDIEQAVEAIKKAICIPSGKLRKETLISCLEYLEVNRVKDGPKNLIRLIEEDVFSAHGHKKLLNLIENAKQQPPKCGQDEGDA</sequence>
<reference evidence="5 6" key="1">
    <citation type="submission" date="2023-12" db="EMBL/GenBank/DDBJ databases">
        <title>A high-quality genome assembly for Dillenia turbinata (Dilleniales).</title>
        <authorList>
            <person name="Chanderbali A."/>
        </authorList>
    </citation>
    <scope>NUCLEOTIDE SEQUENCE [LARGE SCALE GENOMIC DNA]</scope>
    <source>
        <strain evidence="5">LSX21</strain>
        <tissue evidence="5">Leaf</tissue>
    </source>
</reference>
<keyword evidence="3" id="KW-0802">TPR repeat</keyword>
<keyword evidence="2" id="KW-0677">Repeat</keyword>
<evidence type="ECO:0000313" key="6">
    <source>
        <dbReference type="Proteomes" id="UP001370490"/>
    </source>
</evidence>
<dbReference type="SUPFAM" id="SSF48452">
    <property type="entry name" value="TPR-like"/>
    <property type="match status" value="1"/>
</dbReference>
<dbReference type="AlphaFoldDB" id="A0AAN8VFK0"/>
<evidence type="ECO:0000313" key="5">
    <source>
        <dbReference type="EMBL" id="KAK6932559.1"/>
    </source>
</evidence>
<dbReference type="GO" id="GO:0003729">
    <property type="term" value="F:mRNA binding"/>
    <property type="evidence" value="ECO:0007669"/>
    <property type="project" value="UniProtKB-ARBA"/>
</dbReference>
<dbReference type="InterPro" id="IPR019734">
    <property type="entry name" value="TPR_rpt"/>
</dbReference>
<organism evidence="5 6">
    <name type="scientific">Dillenia turbinata</name>
    <dbReference type="NCBI Taxonomy" id="194707"/>
    <lineage>
        <taxon>Eukaryota</taxon>
        <taxon>Viridiplantae</taxon>
        <taxon>Streptophyta</taxon>
        <taxon>Embryophyta</taxon>
        <taxon>Tracheophyta</taxon>
        <taxon>Spermatophyta</taxon>
        <taxon>Magnoliopsida</taxon>
        <taxon>eudicotyledons</taxon>
        <taxon>Gunneridae</taxon>
        <taxon>Pentapetalae</taxon>
        <taxon>Dilleniales</taxon>
        <taxon>Dilleniaceae</taxon>
        <taxon>Dillenia</taxon>
    </lineage>
</organism>
<gene>
    <name evidence="5" type="ORF">RJ641_002183</name>
</gene>
<name>A0AAN8VFK0_9MAGN</name>
<feature type="repeat" description="TPR" evidence="3">
    <location>
        <begin position="389"/>
        <end position="422"/>
    </location>
</feature>
<dbReference type="Pfam" id="PF01535">
    <property type="entry name" value="PPR"/>
    <property type="match status" value="3"/>
</dbReference>
<dbReference type="GO" id="GO:0005739">
    <property type="term" value="C:mitochondrion"/>
    <property type="evidence" value="ECO:0007669"/>
    <property type="project" value="TreeGrafter"/>
</dbReference>
<dbReference type="NCBIfam" id="TIGR00756">
    <property type="entry name" value="PPR"/>
    <property type="match status" value="2"/>
</dbReference>
<comment type="similarity">
    <text evidence="1">Belongs to the PPR family. P subfamily.</text>
</comment>
<dbReference type="PANTHER" id="PTHR45717">
    <property type="entry name" value="OS12G0527900 PROTEIN"/>
    <property type="match status" value="1"/>
</dbReference>
<dbReference type="InterPro" id="IPR002885">
    <property type="entry name" value="PPR_rpt"/>
</dbReference>
<proteinExistence type="inferred from homology"/>
<protein>
    <submittedName>
        <fullName evidence="5">Pentatricopeptide repeat</fullName>
    </submittedName>
</protein>
<dbReference type="EMBL" id="JBAMMX010000010">
    <property type="protein sequence ID" value="KAK6932559.1"/>
    <property type="molecule type" value="Genomic_DNA"/>
</dbReference>
<dbReference type="PROSITE" id="PS50005">
    <property type="entry name" value="TPR"/>
    <property type="match status" value="1"/>
</dbReference>
<dbReference type="Gene3D" id="1.25.40.10">
    <property type="entry name" value="Tetratricopeptide repeat domain"/>
    <property type="match status" value="2"/>
</dbReference>
<dbReference type="InterPro" id="IPR011990">
    <property type="entry name" value="TPR-like_helical_dom_sf"/>
</dbReference>
<feature type="repeat" description="PPR" evidence="4">
    <location>
        <begin position="142"/>
        <end position="176"/>
    </location>
</feature>
<evidence type="ECO:0000256" key="4">
    <source>
        <dbReference type="PROSITE-ProRule" id="PRU00708"/>
    </source>
</evidence>
<accession>A0AAN8VFK0</accession>